<sequence length="240" mass="25734">MTQSPDRAAWRGAGFADDEIDSWIRWGIPLPGAVAWRSADVLTGSRAAQWTIAGVTPETVAHWRAAGVESTEAVRWHELGFAFAQVRDCKRRGLGPEKALGEAKKSAERKAAAAKPVAGQVDVPVPLFEGDDDGLAIVVRMVSDAPPEWAAEEISAADAKVWSLIGLQPAEAGRLARQGCAPEDVARQWWRAGIAYDEVADWIGAGFSPAEATEQRAQGVTAEQAAALRALRNNDEGVDW</sequence>
<name>A0ABQ3WZ90_9ACTN</name>
<dbReference type="EMBL" id="BOMG01000002">
    <property type="protein sequence ID" value="GID51601.1"/>
    <property type="molecule type" value="Genomic_DNA"/>
</dbReference>
<accession>A0ABQ3WZ90</accession>
<keyword evidence="2" id="KW-1185">Reference proteome</keyword>
<proteinExistence type="predicted"/>
<reference evidence="1 2" key="1">
    <citation type="submission" date="2021-01" db="EMBL/GenBank/DDBJ databases">
        <title>Whole genome shotgun sequence of Actinoplanes couchii NBRC 106145.</title>
        <authorList>
            <person name="Komaki H."/>
            <person name="Tamura T."/>
        </authorList>
    </citation>
    <scope>NUCLEOTIDE SEQUENCE [LARGE SCALE GENOMIC DNA]</scope>
    <source>
        <strain evidence="1 2">NBRC 106145</strain>
    </source>
</reference>
<protein>
    <submittedName>
        <fullName evidence="1">Uncharacterized protein</fullName>
    </submittedName>
</protein>
<dbReference type="Proteomes" id="UP000612282">
    <property type="component" value="Unassembled WGS sequence"/>
</dbReference>
<evidence type="ECO:0000313" key="2">
    <source>
        <dbReference type="Proteomes" id="UP000612282"/>
    </source>
</evidence>
<evidence type="ECO:0000313" key="1">
    <source>
        <dbReference type="EMBL" id="GID51601.1"/>
    </source>
</evidence>
<dbReference type="RefSeq" id="WP_203792284.1">
    <property type="nucleotide sequence ID" value="NZ_BAAAQE010000090.1"/>
</dbReference>
<organism evidence="1 2">
    <name type="scientific">Actinoplanes couchii</name>
    <dbReference type="NCBI Taxonomy" id="403638"/>
    <lineage>
        <taxon>Bacteria</taxon>
        <taxon>Bacillati</taxon>
        <taxon>Actinomycetota</taxon>
        <taxon>Actinomycetes</taxon>
        <taxon>Micromonosporales</taxon>
        <taxon>Micromonosporaceae</taxon>
        <taxon>Actinoplanes</taxon>
    </lineage>
</organism>
<comment type="caution">
    <text evidence="1">The sequence shown here is derived from an EMBL/GenBank/DDBJ whole genome shotgun (WGS) entry which is preliminary data.</text>
</comment>
<gene>
    <name evidence="1" type="ORF">Aco03nite_000050</name>
</gene>